<organism evidence="3 4">
    <name type="scientific">Ranitomeya imitator</name>
    <name type="common">mimic poison frog</name>
    <dbReference type="NCBI Taxonomy" id="111125"/>
    <lineage>
        <taxon>Eukaryota</taxon>
        <taxon>Metazoa</taxon>
        <taxon>Chordata</taxon>
        <taxon>Craniata</taxon>
        <taxon>Vertebrata</taxon>
        <taxon>Euteleostomi</taxon>
        <taxon>Amphibia</taxon>
        <taxon>Batrachia</taxon>
        <taxon>Anura</taxon>
        <taxon>Neobatrachia</taxon>
        <taxon>Hyloidea</taxon>
        <taxon>Dendrobatidae</taxon>
        <taxon>Dendrobatinae</taxon>
        <taxon>Ranitomeya</taxon>
    </lineage>
</organism>
<dbReference type="Gene3D" id="2.60.40.150">
    <property type="entry name" value="C2 domain"/>
    <property type="match status" value="1"/>
</dbReference>
<dbReference type="SMART" id="SM00142">
    <property type="entry name" value="PI3K_C2"/>
    <property type="match status" value="1"/>
</dbReference>
<dbReference type="PROSITE" id="PS51547">
    <property type="entry name" value="C2_PI3K"/>
    <property type="match status" value="1"/>
</dbReference>
<accession>A0ABN9M592</accession>
<dbReference type="SUPFAM" id="SSF49562">
    <property type="entry name" value="C2 domain (Calcium/lipid-binding domain, CaLB)"/>
    <property type="match status" value="1"/>
</dbReference>
<keyword evidence="4" id="KW-1185">Reference proteome</keyword>
<dbReference type="InterPro" id="IPR035892">
    <property type="entry name" value="C2_domain_sf"/>
</dbReference>
<proteinExistence type="inferred from homology"/>
<dbReference type="EMBL" id="CAUEEQ010044994">
    <property type="protein sequence ID" value="CAJ0958195.1"/>
    <property type="molecule type" value="Genomic_DNA"/>
</dbReference>
<dbReference type="InterPro" id="IPR002420">
    <property type="entry name" value="PI3K-type_C2_dom"/>
</dbReference>
<evidence type="ECO:0000313" key="3">
    <source>
        <dbReference type="EMBL" id="CAJ0958195.1"/>
    </source>
</evidence>
<comment type="similarity">
    <text evidence="1">Belongs to the PI3/PI4-kinase family.</text>
</comment>
<dbReference type="Pfam" id="PF00792">
    <property type="entry name" value="PI3K_C2"/>
    <property type="match status" value="1"/>
</dbReference>
<evidence type="ECO:0000259" key="2">
    <source>
        <dbReference type="PROSITE" id="PS51547"/>
    </source>
</evidence>
<feature type="domain" description="C2 PI3K-type" evidence="2">
    <location>
        <begin position="59"/>
        <end position="202"/>
    </location>
</feature>
<comment type="caution">
    <text evidence="3">The sequence shown here is derived from an EMBL/GenBank/DDBJ whole genome shotgun (WGS) entry which is preliminary data.</text>
</comment>
<evidence type="ECO:0000256" key="1">
    <source>
        <dbReference type="PROSITE-ProRule" id="PRU00880"/>
    </source>
</evidence>
<reference evidence="3" key="1">
    <citation type="submission" date="2023-07" db="EMBL/GenBank/DDBJ databases">
        <authorList>
            <person name="Stuckert A."/>
        </authorList>
    </citation>
    <scope>NUCLEOTIDE SEQUENCE</scope>
</reference>
<dbReference type="CDD" id="cd08397">
    <property type="entry name" value="C2_PI3K_class_III"/>
    <property type="match status" value="1"/>
</dbReference>
<name>A0ABN9M592_9NEOB</name>
<evidence type="ECO:0000313" key="4">
    <source>
        <dbReference type="Proteomes" id="UP001176940"/>
    </source>
</evidence>
<sequence>MAEVFDPAQPMREYFRTSVSAAAVMAESDKFYYVYSCDLDISVQLKIGSLEGKRELRSYKAVLADPMLRFSGLYQETCSDMYVTCQVYADGKPLALPVRTSYKAFSTRWNWNEWLKLPVKYADLPRSAQVALTIWDVYGPGKAVPVGGTTVSLFGKYGFLKLNMDKTEFIIFPPSHAISPTNLSITVNGCHSPQSHKPAVLG</sequence>
<protein>
    <recommendedName>
        <fullName evidence="2">C2 PI3K-type domain-containing protein</fullName>
    </recommendedName>
</protein>
<gene>
    <name evidence="3" type="ORF">RIMI_LOCUS16237671</name>
</gene>
<dbReference type="Proteomes" id="UP001176940">
    <property type="component" value="Unassembled WGS sequence"/>
</dbReference>